<sequence>MAFREYSLSWASTKGIGDQVAEHRLVAVQPGDEALAGAGDDGLADQALLVEAVAQAFLRLIGVVAQQPEQVVGVEKVAQTGERRVGFDQVLGACATGLSGTPWVQKYSGKVQSKRRDVS</sequence>
<dbReference type="Proteomes" id="UP000293172">
    <property type="component" value="Unassembled WGS sequence"/>
</dbReference>
<dbReference type="EMBL" id="QJUL01000026">
    <property type="protein sequence ID" value="TBU89203.1"/>
    <property type="molecule type" value="Genomic_DNA"/>
</dbReference>
<proteinExistence type="predicted"/>
<evidence type="ECO:0000313" key="1">
    <source>
        <dbReference type="EMBL" id="TBU89203.1"/>
    </source>
</evidence>
<evidence type="ECO:0000313" key="2">
    <source>
        <dbReference type="Proteomes" id="UP000293172"/>
    </source>
</evidence>
<comment type="caution">
    <text evidence="1">The sequence shown here is derived from an EMBL/GenBank/DDBJ whole genome shotgun (WGS) entry which is preliminary data.</text>
</comment>
<protein>
    <submittedName>
        <fullName evidence="1">Uncharacterized protein</fullName>
    </submittedName>
</protein>
<dbReference type="AlphaFoldDB" id="A0A4Q9QYH1"/>
<accession>A0A4Q9QYH1</accession>
<organism evidence="1 2">
    <name type="scientific">Phytopseudomonas dryadis</name>
    <dbReference type="NCBI Taxonomy" id="2487520"/>
    <lineage>
        <taxon>Bacteria</taxon>
        <taxon>Pseudomonadati</taxon>
        <taxon>Pseudomonadota</taxon>
        <taxon>Gammaproteobacteria</taxon>
        <taxon>Pseudomonadales</taxon>
        <taxon>Pseudomonadaceae</taxon>
        <taxon>Phytopseudomonas</taxon>
    </lineage>
</organism>
<name>A0A4Q9QYH1_9GAMM</name>
<reference evidence="1 2" key="1">
    <citation type="submission" date="2018-06" db="EMBL/GenBank/DDBJ databases">
        <title>Three novel Pseudomonas species isolated from symptomatic oak.</title>
        <authorList>
            <person name="Bueno-Gonzalez V."/>
            <person name="Brady C."/>
        </authorList>
    </citation>
    <scope>NUCLEOTIDE SEQUENCE [LARGE SCALE GENOMIC DNA]</scope>
    <source>
        <strain evidence="1 2">P6B</strain>
    </source>
</reference>
<gene>
    <name evidence="1" type="ORF">DNK44_17015</name>
</gene>